<dbReference type="Proteomes" id="UP000468901">
    <property type="component" value="Unassembled WGS sequence"/>
</dbReference>
<keyword evidence="2" id="KW-1185">Reference proteome</keyword>
<proteinExistence type="predicted"/>
<protein>
    <recommendedName>
        <fullName evidence="3">HEPN domain-containing protein</fullName>
    </recommendedName>
</protein>
<name>A0A6N6VMK5_9HYPH</name>
<evidence type="ECO:0008006" key="3">
    <source>
        <dbReference type="Google" id="ProtNLM"/>
    </source>
</evidence>
<sequence>MAASTFTDLLEKDFRWPKIGDKLFSHDQLAYGAFLAHHPGERLYHLTEGYKLAADLLVDQAEAEAWRRRKLVYPIVFCYRHFLELTLKGMLEQYGSMGNVTANWSHHRLEDLWRDFRTLLRNLGSDHPEEHGTDAVEQCVAEFAKIDPFSETFRYPSSRKGQPFDIDCEMIDLLQLRDTVQAIENYFMGSDGFLGSLKDAQPGW</sequence>
<dbReference type="AlphaFoldDB" id="A0A6N6VMK5"/>
<evidence type="ECO:0000313" key="1">
    <source>
        <dbReference type="EMBL" id="KAB7742781.1"/>
    </source>
</evidence>
<evidence type="ECO:0000313" key="2">
    <source>
        <dbReference type="Proteomes" id="UP000468901"/>
    </source>
</evidence>
<gene>
    <name evidence="1" type="ORF">F2P47_01215</name>
</gene>
<comment type="caution">
    <text evidence="1">The sequence shown here is derived from an EMBL/GenBank/DDBJ whole genome shotgun (WGS) entry which is preliminary data.</text>
</comment>
<accession>A0A6N6VMK5</accession>
<organism evidence="1 2">
    <name type="scientific">Parvibaculum sedimenti</name>
    <dbReference type="NCBI Taxonomy" id="2608632"/>
    <lineage>
        <taxon>Bacteria</taxon>
        <taxon>Pseudomonadati</taxon>
        <taxon>Pseudomonadota</taxon>
        <taxon>Alphaproteobacteria</taxon>
        <taxon>Hyphomicrobiales</taxon>
        <taxon>Parvibaculaceae</taxon>
        <taxon>Parvibaculum</taxon>
    </lineage>
</organism>
<dbReference type="EMBL" id="WESC01000001">
    <property type="protein sequence ID" value="KAB7742781.1"/>
    <property type="molecule type" value="Genomic_DNA"/>
</dbReference>
<dbReference type="RefSeq" id="WP_152214334.1">
    <property type="nucleotide sequence ID" value="NZ_WESC01000001.1"/>
</dbReference>
<reference evidence="1 2" key="1">
    <citation type="submission" date="2019-09" db="EMBL/GenBank/DDBJ databases">
        <title>Parvibaculum sedimenti sp. nov., isolated from sediment.</title>
        <authorList>
            <person name="Wang Y."/>
        </authorList>
    </citation>
    <scope>NUCLEOTIDE SEQUENCE [LARGE SCALE GENOMIC DNA]</scope>
    <source>
        <strain evidence="1 2">HXT-9</strain>
    </source>
</reference>